<name>A0AAW6UEP8_PRORE</name>
<dbReference type="Gene3D" id="1.10.274.110">
    <property type="match status" value="1"/>
</dbReference>
<dbReference type="Pfam" id="PF03589">
    <property type="entry name" value="Antiterm"/>
    <property type="match status" value="2"/>
</dbReference>
<dbReference type="HAMAP" id="MF_04158">
    <property type="entry name" value="Antitermination_lambda"/>
    <property type="match status" value="1"/>
</dbReference>
<dbReference type="GO" id="GO:0003677">
    <property type="term" value="F:DNA binding"/>
    <property type="evidence" value="ECO:0007669"/>
    <property type="project" value="UniProtKB-KW"/>
</dbReference>
<dbReference type="SUPFAM" id="SSF57938">
    <property type="entry name" value="DnaJ/Hsp40 cysteine-rich domain"/>
    <property type="match status" value="1"/>
</dbReference>
<evidence type="ECO:0000313" key="4">
    <source>
        <dbReference type="EMBL" id="MDI9092562.1"/>
    </source>
</evidence>
<comment type="caution">
    <text evidence="4">The sequence shown here is derived from an EMBL/GenBank/DDBJ whole genome shotgun (WGS) entry which is preliminary data.</text>
</comment>
<evidence type="ECO:0000256" key="1">
    <source>
        <dbReference type="ARBA" id="ARBA00023015"/>
    </source>
</evidence>
<evidence type="ECO:0000313" key="5">
    <source>
        <dbReference type="Proteomes" id="UP001159001"/>
    </source>
</evidence>
<dbReference type="InterPro" id="IPR003222">
    <property type="entry name" value="Antitermntn"/>
</dbReference>
<reference evidence="4" key="1">
    <citation type="submission" date="2022-10" db="EMBL/GenBank/DDBJ databases">
        <title>Bacterial isolates recovered from the One Health project in Brazil.</title>
        <authorList>
            <person name="Valiatti T.B."/>
            <person name="Santos F."/>
            <person name="Cayo R."/>
            <person name="Gales A.C."/>
        </authorList>
    </citation>
    <scope>NUCLEOTIDE SEQUENCE</scope>
    <source>
        <strain evidence="4">PVR188</strain>
    </source>
</reference>
<dbReference type="RefSeq" id="WP_311848219.1">
    <property type="nucleotide sequence ID" value="NZ_JAOWIN010000004.1"/>
</dbReference>
<dbReference type="AlphaFoldDB" id="A0AAW6UEP8"/>
<proteinExistence type="inferred from homology"/>
<evidence type="ECO:0000256" key="3">
    <source>
        <dbReference type="ARBA" id="ARBA00023163"/>
    </source>
</evidence>
<evidence type="ECO:0000256" key="2">
    <source>
        <dbReference type="ARBA" id="ARBA00023125"/>
    </source>
</evidence>
<dbReference type="InterPro" id="IPR036410">
    <property type="entry name" value="HSP_DnaJ_Cys-rich_dom_sf"/>
</dbReference>
<dbReference type="GO" id="GO:0006355">
    <property type="term" value="P:regulation of DNA-templated transcription"/>
    <property type="evidence" value="ECO:0007669"/>
    <property type="project" value="InterPro"/>
</dbReference>
<gene>
    <name evidence="4" type="ORF">OGX73_08010</name>
</gene>
<keyword evidence="3" id="KW-0804">Transcription</keyword>
<protein>
    <submittedName>
        <fullName evidence="4">Antitermination protein</fullName>
    </submittedName>
</protein>
<sequence length="300" mass="33775">MRLEDLPKYFSPKSPMFSDSPAATATDNLTITDVMASLGLATSKARMGIELFLAKHGINKPDEAVESLYQYALTQAHKYSSIQKLDEDDRSSVLQILANYAFQDYARSAASKKICPDCDSGFIEVEVFDTKYSTRAKVFVSSGGLTPLRITNTAREVRGTTRVICKTCNGKGEVSHSCRCNGRGEVLDKKETEKQGIPVYKTCCKCSGRGYSRLPAEDVRRDICNKVFDLPETTWRRNIKPLYEMLIQECFKEQENAEKQLSIVTKRENVSINQYLNRKLVDKMAKVAHHVSNDGLLPFR</sequence>
<dbReference type="Proteomes" id="UP001159001">
    <property type="component" value="Unassembled WGS sequence"/>
</dbReference>
<dbReference type="InterPro" id="IPR038500">
    <property type="entry name" value="Antitermination_sf"/>
</dbReference>
<accession>A0AAW6UEP8</accession>
<keyword evidence="1" id="KW-0805">Transcription regulation</keyword>
<keyword evidence="2" id="KW-0238">DNA-binding</keyword>
<dbReference type="EMBL" id="JAOWIN010000004">
    <property type="protein sequence ID" value="MDI9092562.1"/>
    <property type="molecule type" value="Genomic_DNA"/>
</dbReference>
<organism evidence="4 5">
    <name type="scientific">Providencia rettgeri</name>
    <dbReference type="NCBI Taxonomy" id="587"/>
    <lineage>
        <taxon>Bacteria</taxon>
        <taxon>Pseudomonadati</taxon>
        <taxon>Pseudomonadota</taxon>
        <taxon>Gammaproteobacteria</taxon>
        <taxon>Enterobacterales</taxon>
        <taxon>Morganellaceae</taxon>
        <taxon>Providencia</taxon>
    </lineage>
</organism>